<feature type="compositionally biased region" description="Polar residues" evidence="3">
    <location>
        <begin position="17"/>
        <end position="27"/>
    </location>
</feature>
<keyword evidence="1" id="KW-0175">Coiled coil</keyword>
<feature type="region of interest" description="Disordered" evidence="3">
    <location>
        <begin position="1"/>
        <end position="46"/>
    </location>
</feature>
<feature type="compositionally biased region" description="Low complexity" evidence="3">
    <location>
        <begin position="158"/>
        <end position="175"/>
    </location>
</feature>
<dbReference type="GO" id="GO:0070319">
    <property type="term" value="C:Golgi to plasma membrane transport vesicle"/>
    <property type="evidence" value="ECO:0007669"/>
    <property type="project" value="TreeGrafter"/>
</dbReference>
<organism evidence="5 6">
    <name type="scientific">Littorina saxatilis</name>
    <dbReference type="NCBI Taxonomy" id="31220"/>
    <lineage>
        <taxon>Eukaryota</taxon>
        <taxon>Metazoa</taxon>
        <taxon>Spiralia</taxon>
        <taxon>Lophotrochozoa</taxon>
        <taxon>Mollusca</taxon>
        <taxon>Gastropoda</taxon>
        <taxon>Caenogastropoda</taxon>
        <taxon>Littorinimorpha</taxon>
        <taxon>Littorinoidea</taxon>
        <taxon>Littorinidae</taxon>
        <taxon>Littorina</taxon>
    </lineage>
</organism>
<feature type="region of interest" description="Disordered" evidence="3">
    <location>
        <begin position="126"/>
        <end position="231"/>
    </location>
</feature>
<feature type="compositionally biased region" description="Basic and acidic residues" evidence="3">
    <location>
        <begin position="360"/>
        <end position="374"/>
    </location>
</feature>
<dbReference type="SUPFAM" id="SSF144284">
    <property type="entry name" value="Sec2 N-terminal region"/>
    <property type="match status" value="1"/>
</dbReference>
<evidence type="ECO:0000256" key="1">
    <source>
        <dbReference type="ARBA" id="ARBA00023054"/>
    </source>
</evidence>
<comment type="caution">
    <text evidence="5">The sequence shown here is derived from an EMBL/GenBank/DDBJ whole genome shotgun (WGS) entry which is preliminary data.</text>
</comment>
<evidence type="ECO:0000313" key="5">
    <source>
        <dbReference type="EMBL" id="KAK7108185.1"/>
    </source>
</evidence>
<feature type="compositionally biased region" description="Polar residues" evidence="3">
    <location>
        <begin position="177"/>
        <end position="190"/>
    </location>
</feature>
<dbReference type="Proteomes" id="UP001374579">
    <property type="component" value="Unassembled WGS sequence"/>
</dbReference>
<dbReference type="InterPro" id="IPR009449">
    <property type="entry name" value="Sec2_N"/>
</dbReference>
<feature type="compositionally biased region" description="Polar residues" evidence="3">
    <location>
        <begin position="145"/>
        <end position="154"/>
    </location>
</feature>
<comment type="similarity">
    <text evidence="2">Belongs to the SEC2 family.</text>
</comment>
<evidence type="ECO:0000313" key="6">
    <source>
        <dbReference type="Proteomes" id="UP001374579"/>
    </source>
</evidence>
<dbReference type="GO" id="GO:0006887">
    <property type="term" value="P:exocytosis"/>
    <property type="evidence" value="ECO:0007669"/>
    <property type="project" value="TreeGrafter"/>
</dbReference>
<dbReference type="GO" id="GO:0005085">
    <property type="term" value="F:guanyl-nucleotide exchange factor activity"/>
    <property type="evidence" value="ECO:0007669"/>
    <property type="project" value="InterPro"/>
</dbReference>
<dbReference type="InterPro" id="IPR040351">
    <property type="entry name" value="RAB3IL/RAB3IP/Sec2"/>
</dbReference>
<evidence type="ECO:0000259" key="4">
    <source>
        <dbReference type="Pfam" id="PF06428"/>
    </source>
</evidence>
<dbReference type="PANTHER" id="PTHR14430:SF0">
    <property type="entry name" value="SEC2P DOMAIN-CONTAINING PROTEIN"/>
    <property type="match status" value="1"/>
</dbReference>
<accession>A0AAN9GIM5</accession>
<sequence>MEKQDKMSHNQAPFVVATSNPAGTSPAQIPRSPAQSPTSPSPTHSPVILTAHINSQIQQQQAAESLSGAAAAAASLRRSSSDACQRRQRFADSPQGSVQLQDAVNLDCVIKTQGGDALPLFVVAAGSRGSSGSSSPAAASRPTAVHTSSNNPAPSINGHATSSASGVGSGSVHSTDTFDSYTTNSSTDASPSDELEGVEIRRKTRPLRQAQSEVPASFSRMEKHRQSLSDARENAYQRMMAELSKAQKELQLKDEECEKLSNLRSQMEAEVYELTAALFDEANNQVQVAEMKRDAAEKKAKEYVEKVDVLQSEVAALKHLVVTSTPSAPNKHLHPQICQTSPKKEKSSKPFWKSHRRSTSHHEFTKESRDKAEEAQQGSSKVKECFSYIATKRETFVDIMMDPKMDTVCFDEFQRWKLQPSVTDANSLFLNRIILEDIQPCLNFHNKKLAERVLLCVEQNTLTIEPIPGDSSFPRKCSLSDMHKLCNYKINLGEGGEWFSISQMCRNRIAAVCDYYTYIRYVVQGLVKSSDKDIFHEITRLRLQMSSARLGC</sequence>
<dbReference type="EMBL" id="JBAMIC010000004">
    <property type="protein sequence ID" value="KAK7108185.1"/>
    <property type="molecule type" value="Genomic_DNA"/>
</dbReference>
<name>A0AAN9GIM5_9CAEN</name>
<feature type="compositionally biased region" description="Basic and acidic residues" evidence="3">
    <location>
        <begin position="220"/>
        <end position="231"/>
    </location>
</feature>
<dbReference type="AlphaFoldDB" id="A0AAN9GIM5"/>
<feature type="domain" description="GDP/GTP exchange factor Sec2 N-terminal" evidence="4">
    <location>
        <begin position="204"/>
        <end position="313"/>
    </location>
</feature>
<evidence type="ECO:0000256" key="2">
    <source>
        <dbReference type="ARBA" id="ARBA00025794"/>
    </source>
</evidence>
<dbReference type="PANTHER" id="PTHR14430">
    <property type="entry name" value="RABIN3-RELATED"/>
    <property type="match status" value="1"/>
</dbReference>
<keyword evidence="6" id="KW-1185">Reference proteome</keyword>
<dbReference type="Gene3D" id="1.20.5.4880">
    <property type="match status" value="1"/>
</dbReference>
<feature type="region of interest" description="Disordered" evidence="3">
    <location>
        <begin position="326"/>
        <end position="376"/>
    </location>
</feature>
<evidence type="ECO:0000256" key="3">
    <source>
        <dbReference type="SAM" id="MobiDB-lite"/>
    </source>
</evidence>
<reference evidence="5 6" key="1">
    <citation type="submission" date="2024-02" db="EMBL/GenBank/DDBJ databases">
        <title>Chromosome-scale genome assembly of the rough periwinkle Littorina saxatilis.</title>
        <authorList>
            <person name="De Jode A."/>
            <person name="Faria R."/>
            <person name="Formenti G."/>
            <person name="Sims Y."/>
            <person name="Smith T.P."/>
            <person name="Tracey A."/>
            <person name="Wood J.M.D."/>
            <person name="Zagrodzka Z.B."/>
            <person name="Johannesson K."/>
            <person name="Butlin R.K."/>
            <person name="Leder E.H."/>
        </authorList>
    </citation>
    <scope>NUCLEOTIDE SEQUENCE [LARGE SCALE GENOMIC DNA]</scope>
    <source>
        <strain evidence="5">Snail1</strain>
        <tissue evidence="5">Muscle</tissue>
    </source>
</reference>
<feature type="compositionally biased region" description="Low complexity" evidence="3">
    <location>
        <begin position="30"/>
        <end position="46"/>
    </location>
</feature>
<protein>
    <recommendedName>
        <fullName evidence="4">GDP/GTP exchange factor Sec2 N-terminal domain-containing protein</fullName>
    </recommendedName>
</protein>
<feature type="compositionally biased region" description="Low complexity" evidence="3">
    <location>
        <begin position="126"/>
        <end position="142"/>
    </location>
</feature>
<dbReference type="Pfam" id="PF06428">
    <property type="entry name" value="Sec2p"/>
    <property type="match status" value="1"/>
</dbReference>
<proteinExistence type="inferred from homology"/>
<dbReference type="Pfam" id="PF25555">
    <property type="entry name" value="RAB3A-like_C"/>
    <property type="match status" value="1"/>
</dbReference>
<gene>
    <name evidence="5" type="ORF">V1264_015967</name>
</gene>